<gene>
    <name evidence="2" type="ORF">PSTG_17148</name>
</gene>
<sequence>MTPCFEKSRFSHRPDIISLLPLAPNVKAAPIAEVLSKIGKPIHNQPFDDICPDPRLACWNRSIHVFPAAYPRSVTGSAVREAVLPTYPHSQDRVTIAHDIRDRNAKATKRRELGQAIDEPQLFIAAARYFNTSESEKPETIRTGDEEEPITFILTHANGFHKETWEPMLAHLILSAGGRKIKEIWALDCVNQGDSAVLNRKSLGLNFDWADYARDLLNFVLSYLPDQSSSESGPPMVLPHLDCPNPPFLQLDSSPCSTQCDAIRWRHRRLGLIGHSIGGCAAMLAATSIPELFHDVILIDPAIRPVHDEEIATAIRLASSAVTRKDQWENRIVALKKFQKNSNFYGRWNPQVLRRYIEYGLESDHPVKLKCNKLHEASVFTQPHNRVSEAYFRSLDLFYENIIPKKQRFPFGNPHHHHPPFRFLLILGNSTESIVPETTVENFGFAYRLNCSGHLIVQENPIELASSISEHLIESNSSSYYDEERPTHTLCKL</sequence>
<keyword evidence="3" id="KW-1185">Reference proteome</keyword>
<evidence type="ECO:0000313" key="2">
    <source>
        <dbReference type="EMBL" id="KNE89397.1"/>
    </source>
</evidence>
<dbReference type="AlphaFoldDB" id="A0A0L0UQM6"/>
<feature type="domain" description="AB hydrolase-1" evidence="1">
    <location>
        <begin position="153"/>
        <end position="343"/>
    </location>
</feature>
<dbReference type="Gene3D" id="3.40.50.1820">
    <property type="entry name" value="alpha/beta hydrolase"/>
    <property type="match status" value="1"/>
</dbReference>
<protein>
    <recommendedName>
        <fullName evidence="1">AB hydrolase-1 domain-containing protein</fullName>
    </recommendedName>
</protein>
<evidence type="ECO:0000259" key="1">
    <source>
        <dbReference type="Pfam" id="PF12697"/>
    </source>
</evidence>
<dbReference type="InterPro" id="IPR029058">
    <property type="entry name" value="AB_hydrolase_fold"/>
</dbReference>
<proteinExistence type="predicted"/>
<dbReference type="STRING" id="1165861.A0A0L0UQM6"/>
<name>A0A0L0UQM6_9BASI</name>
<dbReference type="Proteomes" id="UP000054564">
    <property type="component" value="Unassembled WGS sequence"/>
</dbReference>
<dbReference type="SUPFAM" id="SSF53474">
    <property type="entry name" value="alpha/beta-Hydrolases"/>
    <property type="match status" value="2"/>
</dbReference>
<accession>A0A0L0UQM6</accession>
<organism evidence="2 3">
    <name type="scientific">Puccinia striiformis f. sp. tritici PST-78</name>
    <dbReference type="NCBI Taxonomy" id="1165861"/>
    <lineage>
        <taxon>Eukaryota</taxon>
        <taxon>Fungi</taxon>
        <taxon>Dikarya</taxon>
        <taxon>Basidiomycota</taxon>
        <taxon>Pucciniomycotina</taxon>
        <taxon>Pucciniomycetes</taxon>
        <taxon>Pucciniales</taxon>
        <taxon>Pucciniaceae</taxon>
        <taxon>Puccinia</taxon>
    </lineage>
</organism>
<evidence type="ECO:0000313" key="3">
    <source>
        <dbReference type="Proteomes" id="UP000054564"/>
    </source>
</evidence>
<dbReference type="OrthoDB" id="94039at2759"/>
<dbReference type="EMBL" id="AJIL01000374">
    <property type="protein sequence ID" value="KNE89397.1"/>
    <property type="molecule type" value="Genomic_DNA"/>
</dbReference>
<dbReference type="Pfam" id="PF12697">
    <property type="entry name" value="Abhydrolase_6"/>
    <property type="match status" value="1"/>
</dbReference>
<reference evidence="3" key="1">
    <citation type="submission" date="2014-03" db="EMBL/GenBank/DDBJ databases">
        <title>The Genome Sequence of Puccinia striiformis f. sp. tritici PST-78.</title>
        <authorList>
            <consortium name="The Broad Institute Genome Sequencing Platform"/>
            <person name="Cuomo C."/>
            <person name="Hulbert S."/>
            <person name="Chen X."/>
            <person name="Walker B."/>
            <person name="Young S.K."/>
            <person name="Zeng Q."/>
            <person name="Gargeya S."/>
            <person name="Fitzgerald M."/>
            <person name="Haas B."/>
            <person name="Abouelleil A."/>
            <person name="Alvarado L."/>
            <person name="Arachchi H.M."/>
            <person name="Berlin A.M."/>
            <person name="Chapman S.B."/>
            <person name="Goldberg J."/>
            <person name="Griggs A."/>
            <person name="Gujja S."/>
            <person name="Hansen M."/>
            <person name="Howarth C."/>
            <person name="Imamovic A."/>
            <person name="Larimer J."/>
            <person name="McCowan C."/>
            <person name="Montmayeur A."/>
            <person name="Murphy C."/>
            <person name="Neiman D."/>
            <person name="Pearson M."/>
            <person name="Priest M."/>
            <person name="Roberts A."/>
            <person name="Saif S."/>
            <person name="Shea T."/>
            <person name="Sisk P."/>
            <person name="Sykes S."/>
            <person name="Wortman J."/>
            <person name="Nusbaum C."/>
            <person name="Birren B."/>
        </authorList>
    </citation>
    <scope>NUCLEOTIDE SEQUENCE [LARGE SCALE GENOMIC DNA]</scope>
    <source>
        <strain evidence="3">race PST-78</strain>
    </source>
</reference>
<comment type="caution">
    <text evidence="2">The sequence shown here is derived from an EMBL/GenBank/DDBJ whole genome shotgun (WGS) entry which is preliminary data.</text>
</comment>
<dbReference type="InterPro" id="IPR000073">
    <property type="entry name" value="AB_hydrolase_1"/>
</dbReference>